<dbReference type="AlphaFoldDB" id="A0A4C1TA26"/>
<comment type="caution">
    <text evidence="1">The sequence shown here is derived from an EMBL/GenBank/DDBJ whole genome shotgun (WGS) entry which is preliminary data.</text>
</comment>
<protein>
    <submittedName>
        <fullName evidence="1">Uncharacterized protein</fullName>
    </submittedName>
</protein>
<proteinExistence type="predicted"/>
<sequence>MYVHVAGKRPKEGCNRTYHGDLGRTYELELHRPREELVPFVCLITITAAGGVHGDLVQFGAFKPKATDIDPDDGELVNEFINQIKLKPFFRASEVTLSCWCRTLHDIDESDSTPSRFVPI</sequence>
<keyword evidence="2" id="KW-1185">Reference proteome</keyword>
<organism evidence="1 2">
    <name type="scientific">Eumeta variegata</name>
    <name type="common">Bagworm moth</name>
    <name type="synonym">Eumeta japonica</name>
    <dbReference type="NCBI Taxonomy" id="151549"/>
    <lineage>
        <taxon>Eukaryota</taxon>
        <taxon>Metazoa</taxon>
        <taxon>Ecdysozoa</taxon>
        <taxon>Arthropoda</taxon>
        <taxon>Hexapoda</taxon>
        <taxon>Insecta</taxon>
        <taxon>Pterygota</taxon>
        <taxon>Neoptera</taxon>
        <taxon>Endopterygota</taxon>
        <taxon>Lepidoptera</taxon>
        <taxon>Glossata</taxon>
        <taxon>Ditrysia</taxon>
        <taxon>Tineoidea</taxon>
        <taxon>Psychidae</taxon>
        <taxon>Oiketicinae</taxon>
        <taxon>Eumeta</taxon>
    </lineage>
</organism>
<reference evidence="1 2" key="1">
    <citation type="journal article" date="2019" name="Commun. Biol.">
        <title>The bagworm genome reveals a unique fibroin gene that provides high tensile strength.</title>
        <authorList>
            <person name="Kono N."/>
            <person name="Nakamura H."/>
            <person name="Ohtoshi R."/>
            <person name="Tomita M."/>
            <person name="Numata K."/>
            <person name="Arakawa K."/>
        </authorList>
    </citation>
    <scope>NUCLEOTIDE SEQUENCE [LARGE SCALE GENOMIC DNA]</scope>
</reference>
<dbReference type="STRING" id="151549.A0A4C1TA26"/>
<accession>A0A4C1TA26</accession>
<gene>
    <name evidence="1" type="ORF">EVAR_69227_1</name>
</gene>
<evidence type="ECO:0000313" key="1">
    <source>
        <dbReference type="EMBL" id="GBP10994.1"/>
    </source>
</evidence>
<dbReference type="Proteomes" id="UP000299102">
    <property type="component" value="Unassembled WGS sequence"/>
</dbReference>
<dbReference type="EMBL" id="BGZK01004802">
    <property type="protein sequence ID" value="GBP10994.1"/>
    <property type="molecule type" value="Genomic_DNA"/>
</dbReference>
<dbReference type="OrthoDB" id="10037824at2759"/>
<evidence type="ECO:0000313" key="2">
    <source>
        <dbReference type="Proteomes" id="UP000299102"/>
    </source>
</evidence>
<name>A0A4C1TA26_EUMVA</name>